<dbReference type="EMBL" id="JAHQCR010000077">
    <property type="protein sequence ID" value="MBU9723497.1"/>
    <property type="molecule type" value="Genomic_DNA"/>
</dbReference>
<organism evidence="7 8">
    <name type="scientific">Evansella alkalicola</name>
    <dbReference type="NCBI Taxonomy" id="745819"/>
    <lineage>
        <taxon>Bacteria</taxon>
        <taxon>Bacillati</taxon>
        <taxon>Bacillota</taxon>
        <taxon>Bacilli</taxon>
        <taxon>Bacillales</taxon>
        <taxon>Bacillaceae</taxon>
        <taxon>Evansella</taxon>
    </lineage>
</organism>
<evidence type="ECO:0000256" key="1">
    <source>
        <dbReference type="ARBA" id="ARBA00004141"/>
    </source>
</evidence>
<protein>
    <submittedName>
        <fullName evidence="7">Phage holin family protein</fullName>
    </submittedName>
</protein>
<name>A0ABS6JY35_9BACI</name>
<evidence type="ECO:0000256" key="5">
    <source>
        <dbReference type="ARBA" id="ARBA00023600"/>
    </source>
</evidence>
<feature type="transmembrane region" description="Helical" evidence="6">
    <location>
        <begin position="61"/>
        <end position="77"/>
    </location>
</feature>
<dbReference type="Pfam" id="PF05105">
    <property type="entry name" value="Phage_holin_4_1"/>
    <property type="match status" value="1"/>
</dbReference>
<evidence type="ECO:0000256" key="3">
    <source>
        <dbReference type="ARBA" id="ARBA00022989"/>
    </source>
</evidence>
<evidence type="ECO:0000313" key="7">
    <source>
        <dbReference type="EMBL" id="MBU9723497.1"/>
    </source>
</evidence>
<evidence type="ECO:0000256" key="2">
    <source>
        <dbReference type="ARBA" id="ARBA00022692"/>
    </source>
</evidence>
<evidence type="ECO:0000256" key="6">
    <source>
        <dbReference type="SAM" id="Phobius"/>
    </source>
</evidence>
<dbReference type="Proteomes" id="UP000790580">
    <property type="component" value="Unassembled WGS sequence"/>
</dbReference>
<keyword evidence="4 6" id="KW-0472">Membrane</keyword>
<accession>A0ABS6JY35</accession>
<dbReference type="RefSeq" id="WP_088073410.1">
    <property type="nucleotide sequence ID" value="NZ_JAHQCR010000077.1"/>
</dbReference>
<dbReference type="InterPro" id="IPR006480">
    <property type="entry name" value="Phage_holin_4_1"/>
</dbReference>
<sequence length="130" mass="14266">MAEPIIKPIVAIAGSTLSFLFGGWSSLLEALVAFVILDYITGLIAAYINQDLSSEQGLKGIFKKIFIFAMVAVGNVLDMTLGSEPFIREAVIIFYIINETISIIENAHRANIPIPEKLKKGISILKEKKK</sequence>
<comment type="similarity">
    <text evidence="5">Belongs to the bacteriophage holin family. Cp-1 holin subfamily.</text>
</comment>
<comment type="subcellular location">
    <subcellularLocation>
        <location evidence="1">Membrane</location>
        <topology evidence="1">Multi-pass membrane protein</topology>
    </subcellularLocation>
</comment>
<comment type="caution">
    <text evidence="7">The sequence shown here is derived from an EMBL/GenBank/DDBJ whole genome shotgun (WGS) entry which is preliminary data.</text>
</comment>
<evidence type="ECO:0000313" key="8">
    <source>
        <dbReference type="Proteomes" id="UP000790580"/>
    </source>
</evidence>
<proteinExistence type="inferred from homology"/>
<evidence type="ECO:0000256" key="4">
    <source>
        <dbReference type="ARBA" id="ARBA00023136"/>
    </source>
</evidence>
<dbReference type="NCBIfam" id="TIGR01593">
    <property type="entry name" value="holin_tox_secr"/>
    <property type="match status" value="1"/>
</dbReference>
<keyword evidence="2 6" id="KW-0812">Transmembrane</keyword>
<feature type="transmembrane region" description="Helical" evidence="6">
    <location>
        <begin position="5"/>
        <end position="24"/>
    </location>
</feature>
<reference evidence="7 8" key="1">
    <citation type="submission" date="2021-06" db="EMBL/GenBank/DDBJ databases">
        <title>Bacillus sp. RD4P76, an endophyte from a halophyte.</title>
        <authorList>
            <person name="Sun J.-Q."/>
        </authorList>
    </citation>
    <scope>NUCLEOTIDE SEQUENCE [LARGE SCALE GENOMIC DNA]</scope>
    <source>
        <strain evidence="7 8">JCM 17098</strain>
    </source>
</reference>
<keyword evidence="3 6" id="KW-1133">Transmembrane helix</keyword>
<gene>
    <name evidence="7" type="ORF">KS407_18935</name>
</gene>
<feature type="transmembrane region" description="Helical" evidence="6">
    <location>
        <begin position="30"/>
        <end position="49"/>
    </location>
</feature>
<keyword evidence="8" id="KW-1185">Reference proteome</keyword>